<organism evidence="1 2">
    <name type="scientific">Caerostris extrusa</name>
    <name type="common">Bark spider</name>
    <name type="synonym">Caerostris bankana</name>
    <dbReference type="NCBI Taxonomy" id="172846"/>
    <lineage>
        <taxon>Eukaryota</taxon>
        <taxon>Metazoa</taxon>
        <taxon>Ecdysozoa</taxon>
        <taxon>Arthropoda</taxon>
        <taxon>Chelicerata</taxon>
        <taxon>Arachnida</taxon>
        <taxon>Araneae</taxon>
        <taxon>Araneomorphae</taxon>
        <taxon>Entelegynae</taxon>
        <taxon>Araneoidea</taxon>
        <taxon>Araneidae</taxon>
        <taxon>Caerostris</taxon>
    </lineage>
</organism>
<sequence length="107" mass="11894">MVLLIAYKRYSIELIRNNFHSSRSAVPGVNNWGWRPQTGMFWRDNIEGIVTSASCVSVFAANDQGLFYFFLLSTGDIISPRSVFAFGIVELEESGGVFPRALCLPLG</sequence>
<evidence type="ECO:0000313" key="2">
    <source>
        <dbReference type="Proteomes" id="UP001054945"/>
    </source>
</evidence>
<accession>A0AAV4U8W2</accession>
<keyword evidence="2" id="KW-1185">Reference proteome</keyword>
<evidence type="ECO:0000313" key="1">
    <source>
        <dbReference type="EMBL" id="GIY54209.1"/>
    </source>
</evidence>
<comment type="caution">
    <text evidence="1">The sequence shown here is derived from an EMBL/GenBank/DDBJ whole genome shotgun (WGS) entry which is preliminary data.</text>
</comment>
<dbReference type="Proteomes" id="UP001054945">
    <property type="component" value="Unassembled WGS sequence"/>
</dbReference>
<reference evidence="1 2" key="1">
    <citation type="submission" date="2021-06" db="EMBL/GenBank/DDBJ databases">
        <title>Caerostris extrusa draft genome.</title>
        <authorList>
            <person name="Kono N."/>
            <person name="Arakawa K."/>
        </authorList>
    </citation>
    <scope>NUCLEOTIDE SEQUENCE [LARGE SCALE GENOMIC DNA]</scope>
</reference>
<gene>
    <name evidence="1" type="ORF">CEXT_502221</name>
</gene>
<protein>
    <submittedName>
        <fullName evidence="1">Uncharacterized protein</fullName>
    </submittedName>
</protein>
<name>A0AAV4U8W2_CAEEX</name>
<dbReference type="AlphaFoldDB" id="A0AAV4U8W2"/>
<dbReference type="EMBL" id="BPLR01012482">
    <property type="protein sequence ID" value="GIY54209.1"/>
    <property type="molecule type" value="Genomic_DNA"/>
</dbReference>
<proteinExistence type="predicted"/>